<dbReference type="GO" id="GO:0006508">
    <property type="term" value="P:proteolysis"/>
    <property type="evidence" value="ECO:0007669"/>
    <property type="project" value="InterPro"/>
</dbReference>
<dbReference type="Gene3D" id="3.30.1380.10">
    <property type="match status" value="1"/>
</dbReference>
<dbReference type="CDD" id="cd14852">
    <property type="entry name" value="LD-carboxypeptidase"/>
    <property type="match status" value="1"/>
</dbReference>
<organism evidence="2 3">
    <name type="scientific">Facklamia hominis</name>
    <dbReference type="NCBI Taxonomy" id="178214"/>
    <lineage>
        <taxon>Bacteria</taxon>
        <taxon>Bacillati</taxon>
        <taxon>Bacillota</taxon>
        <taxon>Bacilli</taxon>
        <taxon>Lactobacillales</taxon>
        <taxon>Aerococcaceae</taxon>
        <taxon>Facklamia</taxon>
    </lineage>
</organism>
<dbReference type="PANTHER" id="PTHR34385">
    <property type="entry name" value="D-ALANYL-D-ALANINE CARBOXYPEPTIDASE"/>
    <property type="match status" value="1"/>
</dbReference>
<sequence>MAWMKGTWGSTVALGFCLFCVTICSPLRISGQTQRSGVSLADFSSSERAAYKDRLPVEADPSDPFLVLVNPSHALAKGADFDLVDTPWETKMNREAYRALQSWLDQAKEAGYRFEVISAYRSPDNQAVNRQLAYDRYISQGYTQQQARAWVNSFYAPSQASEHSTGLAVDLLDQEWLAQGGDLVPDYGNTLAGQWLASHAAEFGFILRYPKDKIAITSYAYEPWHFRYVGKIHAEYMMREDLTLEEYRVLLEDRQAQVDLDRLEDNFTRQKEGLKNLH</sequence>
<comment type="caution">
    <text evidence="2">The sequence shown here is derived from an EMBL/GenBank/DDBJ whole genome shotgun (WGS) entry which is preliminary data.</text>
</comment>
<dbReference type="AlphaFoldDB" id="A0AAJ1V3Y2"/>
<evidence type="ECO:0000259" key="1">
    <source>
        <dbReference type="Pfam" id="PF02557"/>
    </source>
</evidence>
<feature type="domain" description="D-alanyl-D-alanine carboxypeptidase-like core" evidence="1">
    <location>
        <begin position="90"/>
        <end position="231"/>
    </location>
</feature>
<evidence type="ECO:0000313" key="3">
    <source>
        <dbReference type="Proteomes" id="UP001229251"/>
    </source>
</evidence>
<dbReference type="PANTHER" id="PTHR34385:SF1">
    <property type="entry name" value="PEPTIDOGLYCAN L-ALANYL-D-GLUTAMATE ENDOPEPTIDASE CWLK"/>
    <property type="match status" value="1"/>
</dbReference>
<dbReference type="InterPro" id="IPR052179">
    <property type="entry name" value="DD-CPase-like"/>
</dbReference>
<dbReference type="Proteomes" id="UP001229251">
    <property type="component" value="Unassembled WGS sequence"/>
</dbReference>
<gene>
    <name evidence="2" type="ORF">QP433_07620</name>
</gene>
<dbReference type="SUPFAM" id="SSF55166">
    <property type="entry name" value="Hedgehog/DD-peptidase"/>
    <property type="match status" value="1"/>
</dbReference>
<accession>A0AAJ1V3Y2</accession>
<dbReference type="InterPro" id="IPR003709">
    <property type="entry name" value="VanY-like_core_dom"/>
</dbReference>
<protein>
    <submittedName>
        <fullName evidence="2">M15 family metallopeptidase</fullName>
    </submittedName>
</protein>
<name>A0AAJ1V3Y2_9LACT</name>
<dbReference type="EMBL" id="JASOOE010000016">
    <property type="protein sequence ID" value="MDK7187846.1"/>
    <property type="molecule type" value="Genomic_DNA"/>
</dbReference>
<dbReference type="InterPro" id="IPR009045">
    <property type="entry name" value="Zn_M74/Hedgehog-like"/>
</dbReference>
<dbReference type="InterPro" id="IPR058193">
    <property type="entry name" value="VanY/YodJ_core_dom"/>
</dbReference>
<dbReference type="GO" id="GO:0008233">
    <property type="term" value="F:peptidase activity"/>
    <property type="evidence" value="ECO:0007669"/>
    <property type="project" value="InterPro"/>
</dbReference>
<dbReference type="RefSeq" id="WP_285066287.1">
    <property type="nucleotide sequence ID" value="NZ_JASOOE010000016.1"/>
</dbReference>
<reference evidence="2" key="1">
    <citation type="submission" date="2023-05" db="EMBL/GenBank/DDBJ databases">
        <title>Cataloging the Phylogenetic Diversity of Human Bladder Bacteria.</title>
        <authorList>
            <person name="Du J."/>
        </authorList>
    </citation>
    <scope>NUCLEOTIDE SEQUENCE</scope>
    <source>
        <strain evidence="2">UMB1231</strain>
    </source>
</reference>
<evidence type="ECO:0000313" key="2">
    <source>
        <dbReference type="EMBL" id="MDK7187846.1"/>
    </source>
</evidence>
<dbReference type="Pfam" id="PF02557">
    <property type="entry name" value="VanY"/>
    <property type="match status" value="1"/>
</dbReference>
<proteinExistence type="predicted"/>